<gene>
    <name evidence="2" type="ORF">NK118_05520</name>
</gene>
<dbReference type="EMBL" id="JAMZFV010000005">
    <property type="protein sequence ID" value="MCP1109711.1"/>
    <property type="molecule type" value="Genomic_DNA"/>
</dbReference>
<organism evidence="2 3">
    <name type="scientific">Ohessyouella blattaphilus</name>
    <dbReference type="NCBI Taxonomy" id="2949333"/>
    <lineage>
        <taxon>Bacteria</taxon>
        <taxon>Bacillati</taxon>
        <taxon>Bacillota</taxon>
        <taxon>Clostridia</taxon>
        <taxon>Lachnospirales</taxon>
        <taxon>Lachnospiraceae</taxon>
        <taxon>Ohessyouella</taxon>
    </lineage>
</organism>
<reference evidence="2 3" key="1">
    <citation type="journal article" date="2022" name="Genome Biol. Evol.">
        <title>Host diet, physiology and behaviors set the stage for Lachnospiraceae cladogenesis.</title>
        <authorList>
            <person name="Vera-Ponce De Leon A."/>
            <person name="Schneider M."/>
            <person name="Jahnes B.C."/>
            <person name="Sadowski V."/>
            <person name="Camuy-Velez L.A."/>
            <person name="Duan J."/>
            <person name="Sabree Z.L."/>
        </authorList>
    </citation>
    <scope>NUCLEOTIDE SEQUENCE [LARGE SCALE GENOMIC DNA]</scope>
    <source>
        <strain evidence="2 3">PAL227</strain>
    </source>
</reference>
<sequence>MPDYAAMYKKLFNSQTDAIALLQQAQRETEEMYVSAPDPDIRVLEPKKEADHEDTD</sequence>
<dbReference type="Proteomes" id="UP001523565">
    <property type="component" value="Unassembled WGS sequence"/>
</dbReference>
<evidence type="ECO:0000313" key="3">
    <source>
        <dbReference type="Proteomes" id="UP001523565"/>
    </source>
</evidence>
<comment type="caution">
    <text evidence="2">The sequence shown here is derived from an EMBL/GenBank/DDBJ whole genome shotgun (WGS) entry which is preliminary data.</text>
</comment>
<evidence type="ECO:0000256" key="1">
    <source>
        <dbReference type="SAM" id="MobiDB-lite"/>
    </source>
</evidence>
<feature type="region of interest" description="Disordered" evidence="1">
    <location>
        <begin position="30"/>
        <end position="56"/>
    </location>
</feature>
<name>A0ABT1EJ40_9FIRM</name>
<evidence type="ECO:0000313" key="2">
    <source>
        <dbReference type="EMBL" id="MCP1109711.1"/>
    </source>
</evidence>
<feature type="compositionally biased region" description="Basic and acidic residues" evidence="1">
    <location>
        <begin position="39"/>
        <end position="56"/>
    </location>
</feature>
<protein>
    <submittedName>
        <fullName evidence="2">Uncharacterized protein</fullName>
    </submittedName>
</protein>
<accession>A0ABT1EJ40</accession>
<keyword evidence="3" id="KW-1185">Reference proteome</keyword>
<proteinExistence type="predicted"/>
<dbReference type="RefSeq" id="WP_262068586.1">
    <property type="nucleotide sequence ID" value="NZ_JAMXOC010000005.1"/>
</dbReference>